<dbReference type="Pfam" id="PF00391">
    <property type="entry name" value="PEP-utilizers"/>
    <property type="match status" value="1"/>
</dbReference>
<dbReference type="EMBL" id="MHSK01000009">
    <property type="protein sequence ID" value="OHA42606.1"/>
    <property type="molecule type" value="Genomic_DNA"/>
</dbReference>
<protein>
    <recommendedName>
        <fullName evidence="4">PEP-utilising enzyme mobile domain-containing protein</fullName>
    </recommendedName>
</protein>
<dbReference type="InterPro" id="IPR008279">
    <property type="entry name" value="PEP-util_enz_mobile_dom"/>
</dbReference>
<evidence type="ECO:0000313" key="6">
    <source>
        <dbReference type="Proteomes" id="UP000177269"/>
    </source>
</evidence>
<dbReference type="Proteomes" id="UP000177269">
    <property type="component" value="Unassembled WGS sequence"/>
</dbReference>
<name>A0A1G2P2P2_9BACT</name>
<evidence type="ECO:0000313" key="5">
    <source>
        <dbReference type="EMBL" id="OHA42606.1"/>
    </source>
</evidence>
<organism evidence="5 6">
    <name type="scientific">Candidatus Taylorbacteria bacterium RIFCSPLOWO2_12_FULL_43_20</name>
    <dbReference type="NCBI Taxonomy" id="1802332"/>
    <lineage>
        <taxon>Bacteria</taxon>
        <taxon>Candidatus Tayloriibacteriota</taxon>
    </lineage>
</organism>
<dbReference type="Gene3D" id="3.50.30.10">
    <property type="entry name" value="Phosphohistidine domain"/>
    <property type="match status" value="1"/>
</dbReference>
<proteinExistence type="inferred from homology"/>
<accession>A0A1G2P2P2</accession>
<feature type="domain" description="PEP-utilising enzyme mobile" evidence="4">
    <location>
        <begin position="419"/>
        <end position="488"/>
    </location>
</feature>
<sequence length="497" mass="57687">MRIPFDKKWQLFLKEDYANYFFVYSTWEGYTYMPEKWGFENGRFMAAEFINGACNLFMPQEYYDEMNRRNYRSLFGEPEKWDKLHKINDKASAELFAFSRHLLEKDPKKLSNKQILDILREFFRIQNLVHVPRGPIWQMETPDNILNNYLYSYLEEQKKEKRSEIDTGEAFRILTAPLEDSILTKERYELASVASITDKKKKDQKLEKHAVKYEWLEYGLQGRILSKDHFQRELEEIEKEGSQTVLERIKEFKAKTIQEQKKIIKALNIGKTHQRIFKIVRGSLFSRLYSKYAQFYAYYCLEGLLKEIGSRFSLSLEETRFLSIKDYESMLARSGADKTNWGSLARSHKSHSLQISDEGQTEIWTGEDADRVMKKVKWKEGSVESSQSDEIKGQPAFKGQAKGRVKIINTVQELAKMHSGNVLVSHMTNPDIVPAMKMAVAIVTDLGGITCHAAIVAREFRKPCVIGTKIATKVLKDGDLVEVDANNGIVKVVKRSK</sequence>
<keyword evidence="2" id="KW-0547">Nucleotide-binding</keyword>
<dbReference type="PROSITE" id="PS00370">
    <property type="entry name" value="PEP_ENZYMES_PHOS_SITE"/>
    <property type="match status" value="1"/>
</dbReference>
<comment type="caution">
    <text evidence="5">The sequence shown here is derived from an EMBL/GenBank/DDBJ whole genome shotgun (WGS) entry which is preliminary data.</text>
</comment>
<dbReference type="SUPFAM" id="SSF52009">
    <property type="entry name" value="Phosphohistidine domain"/>
    <property type="match status" value="1"/>
</dbReference>
<dbReference type="PANTHER" id="PTHR43030:SF1">
    <property type="entry name" value="PHOSPHOENOLPYRUVATE SYNTHASE"/>
    <property type="match status" value="1"/>
</dbReference>
<evidence type="ECO:0000259" key="4">
    <source>
        <dbReference type="Pfam" id="PF00391"/>
    </source>
</evidence>
<evidence type="ECO:0000256" key="2">
    <source>
        <dbReference type="ARBA" id="ARBA00022741"/>
    </source>
</evidence>
<dbReference type="InterPro" id="IPR036637">
    <property type="entry name" value="Phosphohistidine_dom_sf"/>
</dbReference>
<gene>
    <name evidence="5" type="ORF">A3G52_00110</name>
</gene>
<dbReference type="GO" id="GO:0008986">
    <property type="term" value="F:pyruvate, water dikinase activity"/>
    <property type="evidence" value="ECO:0007669"/>
    <property type="project" value="InterPro"/>
</dbReference>
<reference evidence="5 6" key="1">
    <citation type="journal article" date="2016" name="Nat. Commun.">
        <title>Thousands of microbial genomes shed light on interconnected biogeochemical processes in an aquifer system.</title>
        <authorList>
            <person name="Anantharaman K."/>
            <person name="Brown C.T."/>
            <person name="Hug L.A."/>
            <person name="Sharon I."/>
            <person name="Castelle C.J."/>
            <person name="Probst A.J."/>
            <person name="Thomas B.C."/>
            <person name="Singh A."/>
            <person name="Wilkins M.J."/>
            <person name="Karaoz U."/>
            <person name="Brodie E.L."/>
            <person name="Williams K.H."/>
            <person name="Hubbard S.S."/>
            <person name="Banfield J.F."/>
        </authorList>
    </citation>
    <scope>NUCLEOTIDE SEQUENCE [LARGE SCALE GENOMIC DNA]</scope>
</reference>
<keyword evidence="3" id="KW-0067">ATP-binding</keyword>
<dbReference type="GO" id="GO:0005524">
    <property type="term" value="F:ATP binding"/>
    <property type="evidence" value="ECO:0007669"/>
    <property type="project" value="UniProtKB-KW"/>
</dbReference>
<dbReference type="InterPro" id="IPR006319">
    <property type="entry name" value="PEP_synth"/>
</dbReference>
<dbReference type="AlphaFoldDB" id="A0A1G2P2P2"/>
<comment type="similarity">
    <text evidence="1">Belongs to the PEP-utilizing enzyme family.</text>
</comment>
<dbReference type="InterPro" id="IPR018274">
    <property type="entry name" value="PEP_util_AS"/>
</dbReference>
<evidence type="ECO:0000256" key="1">
    <source>
        <dbReference type="ARBA" id="ARBA00007837"/>
    </source>
</evidence>
<dbReference type="PANTHER" id="PTHR43030">
    <property type="entry name" value="PHOSPHOENOLPYRUVATE SYNTHASE"/>
    <property type="match status" value="1"/>
</dbReference>
<evidence type="ECO:0000256" key="3">
    <source>
        <dbReference type="ARBA" id="ARBA00022840"/>
    </source>
</evidence>